<comment type="caution">
    <text evidence="9">The sequence shown here is derived from an EMBL/GenBank/DDBJ whole genome shotgun (WGS) entry which is preliminary data.</text>
</comment>
<gene>
    <name evidence="7 9" type="primary">nusA</name>
    <name evidence="9" type="ORF">EI547_08150</name>
</gene>
<dbReference type="Pfam" id="PF14520">
    <property type="entry name" value="HHH_5"/>
    <property type="match status" value="1"/>
</dbReference>
<feature type="domain" description="S1 motif" evidence="8">
    <location>
        <begin position="138"/>
        <end position="203"/>
    </location>
</feature>
<dbReference type="InterPro" id="IPR030842">
    <property type="entry name" value="TF_NusA_bacterial"/>
</dbReference>
<dbReference type="Pfam" id="PF08529">
    <property type="entry name" value="NusA_N"/>
    <property type="match status" value="1"/>
</dbReference>
<dbReference type="PANTHER" id="PTHR22648">
    <property type="entry name" value="TRANSCRIPTION TERMINATION FACTOR NUSA"/>
    <property type="match status" value="1"/>
</dbReference>
<dbReference type="SMART" id="SM00316">
    <property type="entry name" value="S1"/>
    <property type="match status" value="1"/>
</dbReference>
<dbReference type="Gene3D" id="3.30.300.20">
    <property type="match status" value="2"/>
</dbReference>
<dbReference type="SUPFAM" id="SSF50249">
    <property type="entry name" value="Nucleic acid-binding proteins"/>
    <property type="match status" value="1"/>
</dbReference>
<dbReference type="InterPro" id="IPR013735">
    <property type="entry name" value="TF_NusA_N"/>
</dbReference>
<dbReference type="InterPro" id="IPR010214">
    <property type="entry name" value="Tscrpt_termin_fac_NusA_C_rpt"/>
</dbReference>
<dbReference type="SUPFAM" id="SSF47794">
    <property type="entry name" value="Rad51 N-terminal domain-like"/>
    <property type="match status" value="2"/>
</dbReference>
<dbReference type="PROSITE" id="PS50084">
    <property type="entry name" value="KH_TYPE_1"/>
    <property type="match status" value="1"/>
</dbReference>
<dbReference type="SUPFAM" id="SSF69705">
    <property type="entry name" value="Transcription factor NusA, N-terminal domain"/>
    <property type="match status" value="1"/>
</dbReference>
<dbReference type="InterPro" id="IPR004087">
    <property type="entry name" value="KH_dom"/>
</dbReference>
<evidence type="ECO:0000256" key="3">
    <source>
        <dbReference type="ARBA" id="ARBA00022814"/>
    </source>
</evidence>
<dbReference type="HAMAP" id="MF_00945_B">
    <property type="entry name" value="NusA_B"/>
    <property type="match status" value="1"/>
</dbReference>
<dbReference type="Pfam" id="PF26594">
    <property type="entry name" value="KH_NusA_2nd"/>
    <property type="match status" value="1"/>
</dbReference>
<evidence type="ECO:0000256" key="2">
    <source>
        <dbReference type="ARBA" id="ARBA00022490"/>
    </source>
</evidence>
<dbReference type="Gene3D" id="2.40.50.140">
    <property type="entry name" value="Nucleic acid-binding proteins"/>
    <property type="match status" value="1"/>
</dbReference>
<dbReference type="InterPro" id="IPR036555">
    <property type="entry name" value="NusA_N_sf"/>
</dbReference>
<dbReference type="PROSITE" id="PS50126">
    <property type="entry name" value="S1"/>
    <property type="match status" value="1"/>
</dbReference>
<dbReference type="Gene3D" id="3.30.1480.10">
    <property type="entry name" value="NusA, N-terminal domain"/>
    <property type="match status" value="1"/>
</dbReference>
<dbReference type="RefSeq" id="WP_192537960.1">
    <property type="nucleotide sequence ID" value="NZ_JABUZA010000015.1"/>
</dbReference>
<evidence type="ECO:0000256" key="5">
    <source>
        <dbReference type="ARBA" id="ARBA00023015"/>
    </source>
</evidence>
<dbReference type="NCBIfam" id="TIGR01953">
    <property type="entry name" value="NusA"/>
    <property type="match status" value="1"/>
</dbReference>
<sequence>MSKEILMVVDAISNEKGVPRDVIFEAVEAALASASRKRFENEEANVRVHIDRRTGEYDTFRYWTVVEDDEFETPDYEIKETIAEQRDPPLKLADVVEKKIENAVFGRIAAQTAKQVIVQKVREAERAEVVRQYADREGELVAGIVKKTTRDGLIIDLGENAEAFLPRNEMIHGERYRMNERVRALLVKVDPDARGAQLQLSRTNPALIIELFKIEVPEIAEQLIEIKGAARDPGSRAKIAVKTNDRRIDPVGACVGMRGSRVQAVSSELQNERVDIVLWDDNPAQLVINAMAPADVGSILVDEDAHAMDVAVAQDNLAQAIGRSGQNVRLASELTGWRINVMTEEEAESKREQEIDSLVDSFIQHLGIDDDVARLLVEEGFTTLEEVAYVPLEEMLEIEEFDEDLVEELRARAKDELLTMAIASEEALDGAQPAADLLEMDGMERHLAFTLASRGIITMEDLAEQSVDDLVDIEELDEARAAALIMTARAPWFEDDNASDSNTQ</sequence>
<evidence type="ECO:0000256" key="4">
    <source>
        <dbReference type="ARBA" id="ARBA00022884"/>
    </source>
</evidence>
<dbReference type="Pfam" id="PF13184">
    <property type="entry name" value="KH_NusA_1st"/>
    <property type="match status" value="1"/>
</dbReference>
<evidence type="ECO:0000313" key="9">
    <source>
        <dbReference type="EMBL" id="MBE0463429.1"/>
    </source>
</evidence>
<dbReference type="CDD" id="cd04455">
    <property type="entry name" value="S1_NusA"/>
    <property type="match status" value="1"/>
</dbReference>
<dbReference type="PANTHER" id="PTHR22648:SF0">
    <property type="entry name" value="TRANSCRIPTION TERMINATION_ANTITERMINATION PROTEIN NUSA"/>
    <property type="match status" value="1"/>
</dbReference>
<comment type="subcellular location">
    <subcellularLocation>
        <location evidence="7">Cytoplasm</location>
    </subcellularLocation>
</comment>
<protein>
    <recommendedName>
        <fullName evidence="7">Transcription termination/antitermination protein NusA</fullName>
    </recommendedName>
</protein>
<dbReference type="InterPro" id="IPR025249">
    <property type="entry name" value="TF_NusA_KH_1st"/>
</dbReference>
<accession>A0ABR9FXQ1</accession>
<reference evidence="9 10" key="1">
    <citation type="submission" date="2020-07" db="EMBL/GenBank/DDBJ databases">
        <title>Halophilic bacteria isolated from french cheeses.</title>
        <authorList>
            <person name="Kothe C.I."/>
            <person name="Farah-Kraiem B."/>
            <person name="Renault P."/>
            <person name="Dridi B."/>
        </authorList>
    </citation>
    <scope>NUCLEOTIDE SEQUENCE [LARGE SCALE GENOMIC DNA]</scope>
    <source>
        <strain evidence="9 10">FME20</strain>
    </source>
</reference>
<dbReference type="EMBL" id="RRZB01000016">
    <property type="protein sequence ID" value="MBE0463429.1"/>
    <property type="molecule type" value="Genomic_DNA"/>
</dbReference>
<dbReference type="SUPFAM" id="SSF54814">
    <property type="entry name" value="Prokaryotic type KH domain (KH-domain type II)"/>
    <property type="match status" value="2"/>
</dbReference>
<comment type="function">
    <text evidence="7">Participates in both transcription termination and antitermination.</text>
</comment>
<keyword evidence="4 7" id="KW-0694">RNA-binding</keyword>
<keyword evidence="6 7" id="KW-0804">Transcription</keyword>
<name>A0ABR9FXQ1_9GAMM</name>
<evidence type="ECO:0000313" key="10">
    <source>
        <dbReference type="Proteomes" id="UP001645038"/>
    </source>
</evidence>
<dbReference type="InterPro" id="IPR010213">
    <property type="entry name" value="TF_NusA"/>
</dbReference>
<dbReference type="InterPro" id="IPR009019">
    <property type="entry name" value="KH_sf_prok-type"/>
</dbReference>
<dbReference type="InterPro" id="IPR058582">
    <property type="entry name" value="KH_NusA_2nd"/>
</dbReference>
<dbReference type="Proteomes" id="UP001645038">
    <property type="component" value="Unassembled WGS sequence"/>
</dbReference>
<proteinExistence type="inferred from homology"/>
<dbReference type="InterPro" id="IPR015946">
    <property type="entry name" value="KH_dom-like_a/b"/>
</dbReference>
<keyword evidence="3 7" id="KW-0889">Transcription antitermination</keyword>
<dbReference type="SMART" id="SM00322">
    <property type="entry name" value="KH"/>
    <property type="match status" value="2"/>
</dbReference>
<dbReference type="Gene3D" id="1.10.150.20">
    <property type="entry name" value="5' to 3' exonuclease, C-terminal subdomain"/>
    <property type="match status" value="2"/>
</dbReference>
<comment type="subunit">
    <text evidence="7">Monomer. Binds directly to the core enzyme of the DNA-dependent RNA polymerase and to nascent RNA.</text>
</comment>
<dbReference type="InterPro" id="IPR012340">
    <property type="entry name" value="NA-bd_OB-fold"/>
</dbReference>
<evidence type="ECO:0000259" key="8">
    <source>
        <dbReference type="PROSITE" id="PS50126"/>
    </source>
</evidence>
<dbReference type="CDD" id="cd22529">
    <property type="entry name" value="KH-II_NusA_rpt2"/>
    <property type="match status" value="1"/>
</dbReference>
<keyword evidence="2 7" id="KW-0963">Cytoplasm</keyword>
<dbReference type="InterPro" id="IPR010995">
    <property type="entry name" value="DNA_repair_Rad51/TF_NusA_a-hlx"/>
</dbReference>
<keyword evidence="1 7" id="KW-0806">Transcription termination</keyword>
<dbReference type="InterPro" id="IPR003029">
    <property type="entry name" value="S1_domain"/>
</dbReference>
<dbReference type="CDD" id="cd02134">
    <property type="entry name" value="KH-II_NusA_rpt1"/>
    <property type="match status" value="1"/>
</dbReference>
<organism evidence="9 10">
    <name type="scientific">Halomonas colorata</name>
    <dbReference type="NCBI Taxonomy" id="2742615"/>
    <lineage>
        <taxon>Bacteria</taxon>
        <taxon>Pseudomonadati</taxon>
        <taxon>Pseudomonadota</taxon>
        <taxon>Gammaproteobacteria</taxon>
        <taxon>Oceanospirillales</taxon>
        <taxon>Halomonadaceae</taxon>
        <taxon>Halomonas</taxon>
    </lineage>
</organism>
<keyword evidence="5 7" id="KW-0805">Transcription regulation</keyword>
<comment type="similarity">
    <text evidence="7">Belongs to the NusA family.</text>
</comment>
<evidence type="ECO:0000256" key="6">
    <source>
        <dbReference type="ARBA" id="ARBA00023163"/>
    </source>
</evidence>
<evidence type="ECO:0000256" key="7">
    <source>
        <dbReference type="HAMAP-Rule" id="MF_00945"/>
    </source>
</evidence>
<evidence type="ECO:0000256" key="1">
    <source>
        <dbReference type="ARBA" id="ARBA00022472"/>
    </source>
</evidence>
<dbReference type="Pfam" id="PF00575">
    <property type="entry name" value="S1"/>
    <property type="match status" value="1"/>
</dbReference>
<keyword evidence="10" id="KW-1185">Reference proteome</keyword>
<dbReference type="NCBIfam" id="TIGR01954">
    <property type="entry name" value="nusA_Cterm_rpt"/>
    <property type="match status" value="2"/>
</dbReference>